<dbReference type="Pfam" id="PF20058">
    <property type="entry name" value="DUF6457"/>
    <property type="match status" value="1"/>
</dbReference>
<protein>
    <recommendedName>
        <fullName evidence="1">DUF6457 domain-containing protein</fullName>
    </recommendedName>
</protein>
<organism evidence="2 3">
    <name type="scientific">Cutibacterium modestum HL044PA1</name>
    <dbReference type="NCBI Taxonomy" id="765109"/>
    <lineage>
        <taxon>Bacteria</taxon>
        <taxon>Bacillati</taxon>
        <taxon>Actinomycetota</taxon>
        <taxon>Actinomycetes</taxon>
        <taxon>Propionibacteriales</taxon>
        <taxon>Propionibacteriaceae</taxon>
        <taxon>Cutibacterium</taxon>
        <taxon>Cutibacterium modestum</taxon>
    </lineage>
</organism>
<evidence type="ECO:0000313" key="2">
    <source>
        <dbReference type="EMBL" id="EFS93095.1"/>
    </source>
</evidence>
<proteinExistence type="predicted"/>
<evidence type="ECO:0000313" key="3">
    <source>
        <dbReference type="Proteomes" id="UP000003179"/>
    </source>
</evidence>
<comment type="caution">
    <text evidence="2">The sequence shown here is derived from an EMBL/GenBank/DDBJ whole genome shotgun (WGS) entry which is preliminary data.</text>
</comment>
<sequence>MPMRCQEEIVPHHDDNPEKMAQMREWLKTAADELSVDPAVLTDAEQPLLDMVSAISHGPSRPGAPLTAFLVGLATAQGGNTTELATKLTRIAGQRGSAQS</sequence>
<dbReference type="InterPro" id="IPR045598">
    <property type="entry name" value="DUF6457"/>
</dbReference>
<dbReference type="EMBL" id="ADZU01000013">
    <property type="protein sequence ID" value="EFS93095.1"/>
    <property type="molecule type" value="Genomic_DNA"/>
</dbReference>
<name>A0ABN0C766_9ACTN</name>
<accession>A0ABN0C766</accession>
<keyword evidence="3" id="KW-1185">Reference proteome</keyword>
<feature type="domain" description="DUF6457" evidence="1">
    <location>
        <begin position="19"/>
        <end position="95"/>
    </location>
</feature>
<reference evidence="2" key="1">
    <citation type="submission" date="2010-08" db="EMBL/GenBank/DDBJ databases">
        <authorList>
            <person name="Weinstock G."/>
            <person name="Sodergren E."/>
            <person name="Clifton S."/>
            <person name="Fulton L."/>
            <person name="Fulton B."/>
            <person name="Courtney L."/>
            <person name="Fronick C."/>
            <person name="Harrison M."/>
            <person name="Strong C."/>
            <person name="Farmer C."/>
            <person name="Delahaunty K."/>
            <person name="Markovic C."/>
            <person name="Hall O."/>
            <person name="Minx P."/>
            <person name="Tomlinson C."/>
            <person name="Mitreva M."/>
            <person name="Hou S."/>
            <person name="Chen J."/>
            <person name="Wollam A."/>
            <person name="Pepin K.H."/>
            <person name="Johnson M."/>
            <person name="Bhonagiri V."/>
            <person name="Zhang X."/>
            <person name="Suruliraj S."/>
            <person name="Warren W."/>
            <person name="Chinwalla A."/>
            <person name="Mardis E.R."/>
            <person name="Wilson R.K."/>
        </authorList>
    </citation>
    <scope>NUCLEOTIDE SEQUENCE [LARGE SCALE GENOMIC DNA]</scope>
    <source>
        <strain evidence="2">HL044PA1</strain>
    </source>
</reference>
<dbReference type="Proteomes" id="UP000003179">
    <property type="component" value="Unassembled WGS sequence"/>
</dbReference>
<evidence type="ECO:0000259" key="1">
    <source>
        <dbReference type="Pfam" id="PF20058"/>
    </source>
</evidence>
<gene>
    <name evidence="2" type="ORF">HMPREF9607_00728</name>
</gene>